<dbReference type="OrthoDB" id="1741334at2759"/>
<keyword evidence="1" id="KW-0479">Metal-binding</keyword>
<dbReference type="InterPro" id="IPR038492">
    <property type="entry name" value="GBBH-like_N_sf"/>
</dbReference>
<dbReference type="InterPro" id="IPR019591">
    <property type="entry name" value="Mrp/NBP35_ATP-bd"/>
</dbReference>
<feature type="compositionally biased region" description="Basic and acidic residues" evidence="7">
    <location>
        <begin position="198"/>
        <end position="255"/>
    </location>
</feature>
<evidence type="ECO:0000256" key="3">
    <source>
        <dbReference type="ARBA" id="ARBA00022840"/>
    </source>
</evidence>
<gene>
    <name evidence="10" type="ORF">PGO_092550</name>
</gene>
<comment type="similarity">
    <text evidence="6">Belongs to the Mrp/NBP35 ATP-binding proteins family.</text>
</comment>
<dbReference type="Gene3D" id="3.30.2020.30">
    <property type="match status" value="1"/>
</dbReference>
<dbReference type="EMBL" id="BDQF01000010">
    <property type="protein sequence ID" value="GAW81055.1"/>
    <property type="molecule type" value="Genomic_DNA"/>
</dbReference>
<dbReference type="Gene3D" id="3.30.300.130">
    <property type="entry name" value="Fe-S cluster assembly (FSCA)"/>
    <property type="match status" value="1"/>
</dbReference>
<dbReference type="InterPro" id="IPR033756">
    <property type="entry name" value="YlxH/NBP35"/>
</dbReference>
<dbReference type="GO" id="GO:0016226">
    <property type="term" value="P:iron-sulfur cluster assembly"/>
    <property type="evidence" value="ECO:0007669"/>
    <property type="project" value="InterPro"/>
</dbReference>
<dbReference type="Pfam" id="PF06155">
    <property type="entry name" value="GBBH-like_N"/>
    <property type="match status" value="1"/>
</dbReference>
<dbReference type="InterPro" id="IPR034904">
    <property type="entry name" value="FSCA_dom_sf"/>
</dbReference>
<evidence type="ECO:0000259" key="8">
    <source>
        <dbReference type="Pfam" id="PF01883"/>
    </source>
</evidence>
<dbReference type="Proteomes" id="UP000195521">
    <property type="component" value="Unassembled WGS sequence"/>
</dbReference>
<dbReference type="Pfam" id="PF10609">
    <property type="entry name" value="ParA"/>
    <property type="match status" value="2"/>
</dbReference>
<dbReference type="InterPro" id="IPR027417">
    <property type="entry name" value="P-loop_NTPase"/>
</dbReference>
<dbReference type="GO" id="GO:0051539">
    <property type="term" value="F:4 iron, 4 sulfur cluster binding"/>
    <property type="evidence" value="ECO:0007669"/>
    <property type="project" value="TreeGrafter"/>
</dbReference>
<dbReference type="GO" id="GO:0005524">
    <property type="term" value="F:ATP binding"/>
    <property type="evidence" value="ECO:0007669"/>
    <property type="project" value="UniProtKB-KW"/>
</dbReference>
<dbReference type="PANTHER" id="PTHR42961:SF2">
    <property type="entry name" value="IRON-SULFUR PROTEIN NUBPL"/>
    <property type="match status" value="1"/>
</dbReference>
<name>A0A1Y1JI62_PLAGO</name>
<organism evidence="10 11">
    <name type="scientific">Plasmodium gonderi</name>
    <dbReference type="NCBI Taxonomy" id="77519"/>
    <lineage>
        <taxon>Eukaryota</taxon>
        <taxon>Sar</taxon>
        <taxon>Alveolata</taxon>
        <taxon>Apicomplexa</taxon>
        <taxon>Aconoidasida</taxon>
        <taxon>Haemosporida</taxon>
        <taxon>Plasmodiidae</taxon>
        <taxon>Plasmodium</taxon>
        <taxon>Plasmodium (Plasmodium)</taxon>
    </lineage>
</organism>
<protein>
    <recommendedName>
        <fullName evidence="12">Fe-S cluster assembly protein</fullName>
    </recommendedName>
</protein>
<feature type="domain" description="Gamma-butyrobetaine hydroxylase-like N-terminal" evidence="9">
    <location>
        <begin position="601"/>
        <end position="663"/>
    </location>
</feature>
<evidence type="ECO:0000256" key="6">
    <source>
        <dbReference type="ARBA" id="ARBA00024036"/>
    </source>
</evidence>
<feature type="region of interest" description="Disordered" evidence="7">
    <location>
        <begin position="198"/>
        <end position="272"/>
    </location>
</feature>
<evidence type="ECO:0000256" key="5">
    <source>
        <dbReference type="ARBA" id="ARBA00023014"/>
    </source>
</evidence>
<feature type="compositionally biased region" description="Polar residues" evidence="7">
    <location>
        <begin position="262"/>
        <end position="271"/>
    </location>
</feature>
<evidence type="ECO:0008006" key="12">
    <source>
        <dbReference type="Google" id="ProtNLM"/>
    </source>
</evidence>
<keyword evidence="11" id="KW-1185">Reference proteome</keyword>
<dbReference type="GeneID" id="39747773"/>
<proteinExistence type="inferred from homology"/>
<sequence length="689" mass="80369">MDSDFIDEEFVFGKDVEKIKKKKEIILDCLKSVIDPDLKKNIVELNFVRNLKINEKENGKYVVEFDLNLTTPACPVKDELLAECKQKLTMYEWIQDTYINTTFIYLNQNDVFDEEEKKAKKKKKKIENIILVYSCKGGVGKSFFSVNFSFYLKKKGASVGLLDADINGPSLPTLLPFERTYAKFKSVKRKTNKIFYESERRNSKHEQAHLFKREENHDKYDNHDNRDKYDNHDNQTLHHIHEPKQQDQGYKESVKLQRKQGTHPSDFTVSNDRTDTNAIFELDNTFTGSHIYSQKNYAHSNYRGEEGRSPSPRGKKEKQNLANVSVQNGMRVGEAVDAGEVSEVGKVNEANEARDAEMHDDCEERPLLIEPLLYKDVKLMSYSYIKNKKNLGFSSFRGPVLNELIKEFINNVDWGILDYLIIDMPPGTNDIHLNLFESEHIDGVIMITTPNDLSINDVKKGINMCTYFNIPIIGLIINMNSFICDSCEKRHQLFNNCDLTELKGTINNVYEIPFHSLFSKNVYYNNETEEKTFPFILSFEKHYLIDTLECIFQAITREISMQKFHHTLNLPSIEIYKKYYIQLSFDSIENKFVFSDDVFICHVKDVRLKCTCDICKTSEKKKKKKKIIQNSNLHVKEIVKLGIYNVKIVWSDMHISVYSYAYLKHIFQKKRLSSHTSYCHTARNATLEW</sequence>
<evidence type="ECO:0000256" key="4">
    <source>
        <dbReference type="ARBA" id="ARBA00023004"/>
    </source>
</evidence>
<accession>A0A1Y1JI62</accession>
<evidence type="ECO:0000256" key="1">
    <source>
        <dbReference type="ARBA" id="ARBA00022723"/>
    </source>
</evidence>
<keyword evidence="3" id="KW-0067">ATP-binding</keyword>
<evidence type="ECO:0000256" key="7">
    <source>
        <dbReference type="SAM" id="MobiDB-lite"/>
    </source>
</evidence>
<dbReference type="SUPFAM" id="SSF117916">
    <property type="entry name" value="Fe-S cluster assembly (FSCA) domain-like"/>
    <property type="match status" value="1"/>
</dbReference>
<feature type="region of interest" description="Disordered" evidence="7">
    <location>
        <begin position="297"/>
        <end position="319"/>
    </location>
</feature>
<dbReference type="Gene3D" id="3.40.50.300">
    <property type="entry name" value="P-loop containing nucleotide triphosphate hydrolases"/>
    <property type="match status" value="2"/>
</dbReference>
<dbReference type="InterPro" id="IPR044304">
    <property type="entry name" value="NUBPL-like"/>
</dbReference>
<dbReference type="InterPro" id="IPR010376">
    <property type="entry name" value="GBBH-like_N"/>
</dbReference>
<dbReference type="SUPFAM" id="SSF52540">
    <property type="entry name" value="P-loop containing nucleoside triphosphate hydrolases"/>
    <property type="match status" value="1"/>
</dbReference>
<dbReference type="GO" id="GO:0140663">
    <property type="term" value="F:ATP-dependent FeS chaperone activity"/>
    <property type="evidence" value="ECO:0007669"/>
    <property type="project" value="InterPro"/>
</dbReference>
<dbReference type="Pfam" id="PF01883">
    <property type="entry name" value="FeS_assembly_P"/>
    <property type="match status" value="1"/>
</dbReference>
<feature type="domain" description="MIP18 family-like" evidence="8">
    <location>
        <begin position="24"/>
        <end position="93"/>
    </location>
</feature>
<dbReference type="GO" id="GO:0046872">
    <property type="term" value="F:metal ion binding"/>
    <property type="evidence" value="ECO:0007669"/>
    <property type="project" value="UniProtKB-KW"/>
</dbReference>
<comment type="caution">
    <text evidence="10">The sequence shown here is derived from an EMBL/GenBank/DDBJ whole genome shotgun (WGS) entry which is preliminary data.</text>
</comment>
<keyword evidence="2" id="KW-0547">Nucleotide-binding</keyword>
<dbReference type="AlphaFoldDB" id="A0A1Y1JI62"/>
<evidence type="ECO:0000313" key="11">
    <source>
        <dbReference type="Proteomes" id="UP000195521"/>
    </source>
</evidence>
<evidence type="ECO:0000313" key="10">
    <source>
        <dbReference type="EMBL" id="GAW81055.1"/>
    </source>
</evidence>
<dbReference type="RefSeq" id="XP_028543644.1">
    <property type="nucleotide sequence ID" value="XM_028687843.1"/>
</dbReference>
<dbReference type="PANTHER" id="PTHR42961">
    <property type="entry name" value="IRON-SULFUR PROTEIN NUBPL"/>
    <property type="match status" value="1"/>
</dbReference>
<evidence type="ECO:0000256" key="2">
    <source>
        <dbReference type="ARBA" id="ARBA00022741"/>
    </source>
</evidence>
<keyword evidence="5" id="KW-0411">Iron-sulfur</keyword>
<keyword evidence="4" id="KW-0408">Iron</keyword>
<dbReference type="OMA" id="YNVKIVW"/>
<dbReference type="CDD" id="cd02037">
    <property type="entry name" value="Mrp_NBP35"/>
    <property type="match status" value="1"/>
</dbReference>
<dbReference type="InterPro" id="IPR002744">
    <property type="entry name" value="MIP18-like"/>
</dbReference>
<evidence type="ECO:0000259" key="9">
    <source>
        <dbReference type="Pfam" id="PF06155"/>
    </source>
</evidence>
<reference evidence="11" key="1">
    <citation type="submission" date="2017-04" db="EMBL/GenBank/DDBJ databases">
        <title>Plasmodium gonderi genome.</title>
        <authorList>
            <person name="Arisue N."/>
            <person name="Honma H."/>
            <person name="Kawai S."/>
            <person name="Tougan T."/>
            <person name="Tanabe K."/>
            <person name="Horii T."/>
        </authorList>
    </citation>
    <scope>NUCLEOTIDE SEQUENCE [LARGE SCALE GENOMIC DNA]</scope>
    <source>
        <strain evidence="11">ATCC 30045</strain>
    </source>
</reference>